<gene>
    <name evidence="2" type="ORF">PXH66_13370</name>
</gene>
<dbReference type="Pfam" id="PF13391">
    <property type="entry name" value="HNH_2"/>
    <property type="match status" value="1"/>
</dbReference>
<sequence length="275" mass="30955">MEFTSIPKMARAVTVPWTREHRLIALNVYGKLPFSKLDQRTPLIAEIASKMGRSASSLAMKLGNFASLDPLLQKRGIKGLSGASRKDREAWAEFFDDLDTLAPESESLLHDLFTTDISREVDLLERRAVRLVVDRTSSGETETLAVTKQRRGQQYFRQTLLNAYGIRCCISGIEIPRLLVASHIRPWSQFPQHRLDPSNGLCLSTLHDSAFDSGLITLDEKLRVVLSPKLKAHFPHKLLEQNFGAFEGSTVQMPHQLAEPSLDGLKHHRESIFQS</sequence>
<protein>
    <submittedName>
        <fullName evidence="2">HNH endonuclease</fullName>
    </submittedName>
</protein>
<dbReference type="Proteomes" id="UP001218638">
    <property type="component" value="Chromosome"/>
</dbReference>
<organism evidence="2 3">
    <name type="scientific">Synoicihabitans lomoniglobus</name>
    <dbReference type="NCBI Taxonomy" id="2909285"/>
    <lineage>
        <taxon>Bacteria</taxon>
        <taxon>Pseudomonadati</taxon>
        <taxon>Verrucomicrobiota</taxon>
        <taxon>Opitutia</taxon>
        <taxon>Opitutales</taxon>
        <taxon>Opitutaceae</taxon>
        <taxon>Synoicihabitans</taxon>
    </lineage>
</organism>
<keyword evidence="2" id="KW-0378">Hydrolase</keyword>
<reference evidence="2" key="1">
    <citation type="submission" date="2023-03" db="EMBL/GenBank/DDBJ databases">
        <title>Lomoglobus Profundus gen. nov., sp. nov., a novel member of the phylum Verrucomicrobia, isolated from deep-marine sediment of South China Sea.</title>
        <authorList>
            <person name="Ahmad T."/>
            <person name="Ishaq S.E."/>
            <person name="Wang F."/>
        </authorList>
    </citation>
    <scope>NUCLEOTIDE SEQUENCE</scope>
    <source>
        <strain evidence="2">LMO-M01</strain>
    </source>
</reference>
<evidence type="ECO:0000313" key="2">
    <source>
        <dbReference type="EMBL" id="WED63322.1"/>
    </source>
</evidence>
<proteinExistence type="predicted"/>
<feature type="domain" description="HNH nuclease" evidence="1">
    <location>
        <begin position="168"/>
        <end position="219"/>
    </location>
</feature>
<accession>A0AAE9ZZD2</accession>
<dbReference type="InterPro" id="IPR003615">
    <property type="entry name" value="HNH_nuc"/>
</dbReference>
<evidence type="ECO:0000259" key="1">
    <source>
        <dbReference type="Pfam" id="PF13391"/>
    </source>
</evidence>
<dbReference type="EMBL" id="CP119075">
    <property type="protein sequence ID" value="WED63322.1"/>
    <property type="molecule type" value="Genomic_DNA"/>
</dbReference>
<name>A0AAE9ZZD2_9BACT</name>
<dbReference type="AlphaFoldDB" id="A0AAE9ZZD2"/>
<keyword evidence="3" id="KW-1185">Reference proteome</keyword>
<dbReference type="KEGG" id="slom:PXH66_13370"/>
<keyword evidence="2" id="KW-0540">Nuclease</keyword>
<dbReference type="RefSeq" id="WP_330928674.1">
    <property type="nucleotide sequence ID" value="NZ_CP119075.1"/>
</dbReference>
<evidence type="ECO:0000313" key="3">
    <source>
        <dbReference type="Proteomes" id="UP001218638"/>
    </source>
</evidence>
<dbReference type="GO" id="GO:0004519">
    <property type="term" value="F:endonuclease activity"/>
    <property type="evidence" value="ECO:0007669"/>
    <property type="project" value="UniProtKB-KW"/>
</dbReference>
<keyword evidence="2" id="KW-0255">Endonuclease</keyword>